<keyword evidence="2" id="KW-0472">Membrane</keyword>
<dbReference type="EMBL" id="QGNW01000004">
    <property type="protein sequence ID" value="RVX22085.1"/>
    <property type="molecule type" value="Genomic_DNA"/>
</dbReference>
<feature type="compositionally biased region" description="Basic and acidic residues" evidence="1">
    <location>
        <begin position="268"/>
        <end position="283"/>
    </location>
</feature>
<feature type="transmembrane region" description="Helical" evidence="2">
    <location>
        <begin position="195"/>
        <end position="218"/>
    </location>
</feature>
<proteinExistence type="predicted"/>
<sequence>MDALVELEQTLRTKQGGLTPPEVSILLSCRSKAVNSFTTGACVASALVWASRLSPFLSATRRLDKMFRFNLSAGSAVSFGLWRFSRSLDSCLAHIMALDGSRMQKELATISLKSGLLLRGPTDEERVAFSGLVLFVQESLIRVAWKLDRKECRKVWRIFPLLALDHIEGVKLLNIQRLRAATIYIGESLSCVLCLYWICGSCLFTHVIILSLLLVTYISHDRIVNKYQDNPWRMQLISNHFYSEKVFDDSTSDKPKLRWRHRNFFGDSDSHNQGTHDDDDHVIDSQNDNHSYKNDLESKQVHVRYGSRQTAHCYKQSACRVFNVEPSGAAGVNGARSSSTPESTEKFPSFQVKPGIDMMADPLDCLLEAAAGGEIHPDSISTSHRIDTRSHKRSHRRRRMRHQEASSELSESH</sequence>
<feature type="region of interest" description="Disordered" evidence="1">
    <location>
        <begin position="373"/>
        <end position="413"/>
    </location>
</feature>
<feature type="compositionally biased region" description="Basic residues" evidence="1">
    <location>
        <begin position="390"/>
        <end position="401"/>
    </location>
</feature>
<organism evidence="3 4">
    <name type="scientific">Vitis vinifera</name>
    <name type="common">Grape</name>
    <dbReference type="NCBI Taxonomy" id="29760"/>
    <lineage>
        <taxon>Eukaryota</taxon>
        <taxon>Viridiplantae</taxon>
        <taxon>Streptophyta</taxon>
        <taxon>Embryophyta</taxon>
        <taxon>Tracheophyta</taxon>
        <taxon>Spermatophyta</taxon>
        <taxon>Magnoliopsida</taxon>
        <taxon>eudicotyledons</taxon>
        <taxon>Gunneridae</taxon>
        <taxon>Pentapetalae</taxon>
        <taxon>rosids</taxon>
        <taxon>Vitales</taxon>
        <taxon>Vitaceae</taxon>
        <taxon>Viteae</taxon>
        <taxon>Vitis</taxon>
    </lineage>
</organism>
<keyword evidence="2" id="KW-0812">Transmembrane</keyword>
<protein>
    <submittedName>
        <fullName evidence="3">Uncharacterized protein</fullName>
    </submittedName>
</protein>
<feature type="compositionally biased region" description="Basic and acidic residues" evidence="1">
    <location>
        <begin position="402"/>
        <end position="413"/>
    </location>
</feature>
<dbReference type="PANTHER" id="PTHR35986:SF1">
    <property type="entry name" value="OS10G0430800 PROTEIN"/>
    <property type="match status" value="1"/>
</dbReference>
<accession>A0A438KLL6</accession>
<feature type="region of interest" description="Disordered" evidence="1">
    <location>
        <begin position="268"/>
        <end position="291"/>
    </location>
</feature>
<reference evidence="3 4" key="1">
    <citation type="journal article" date="2018" name="PLoS Genet.">
        <title>Population sequencing reveals clonal diversity and ancestral inbreeding in the grapevine cultivar Chardonnay.</title>
        <authorList>
            <person name="Roach M.J."/>
            <person name="Johnson D.L."/>
            <person name="Bohlmann J."/>
            <person name="van Vuuren H.J."/>
            <person name="Jones S.J."/>
            <person name="Pretorius I.S."/>
            <person name="Schmidt S.A."/>
            <person name="Borneman A.R."/>
        </authorList>
    </citation>
    <scope>NUCLEOTIDE SEQUENCE [LARGE SCALE GENOMIC DNA]</scope>
    <source>
        <strain evidence="4">cv. Chardonnay</strain>
        <tissue evidence="3">Leaf</tissue>
    </source>
</reference>
<evidence type="ECO:0000256" key="2">
    <source>
        <dbReference type="SAM" id="Phobius"/>
    </source>
</evidence>
<gene>
    <name evidence="3" type="ORF">CK203_001229</name>
</gene>
<name>A0A438KLL6_VITVI</name>
<keyword evidence="2" id="KW-1133">Transmembrane helix</keyword>
<comment type="caution">
    <text evidence="3">The sequence shown here is derived from an EMBL/GenBank/DDBJ whole genome shotgun (WGS) entry which is preliminary data.</text>
</comment>
<dbReference type="PANTHER" id="PTHR35986">
    <property type="entry name" value="EXPRESSED PROTEIN"/>
    <property type="match status" value="1"/>
</dbReference>
<evidence type="ECO:0000256" key="1">
    <source>
        <dbReference type="SAM" id="MobiDB-lite"/>
    </source>
</evidence>
<evidence type="ECO:0000313" key="3">
    <source>
        <dbReference type="EMBL" id="RVX22085.1"/>
    </source>
</evidence>
<evidence type="ECO:0000313" key="4">
    <source>
        <dbReference type="Proteomes" id="UP000288805"/>
    </source>
</evidence>
<dbReference type="AlphaFoldDB" id="A0A438KLL6"/>
<dbReference type="Proteomes" id="UP000288805">
    <property type="component" value="Unassembled WGS sequence"/>
</dbReference>